<dbReference type="Pfam" id="PF02348">
    <property type="entry name" value="CTP_transf_3"/>
    <property type="match status" value="1"/>
</dbReference>
<protein>
    <recommendedName>
        <fullName evidence="3">Acylneuraminate cytidylyltransferase</fullName>
    </recommendedName>
</protein>
<dbReference type="Gene3D" id="3.90.550.10">
    <property type="entry name" value="Spore Coat Polysaccharide Biosynthesis Protein SpsA, Chain A"/>
    <property type="match status" value="1"/>
</dbReference>
<dbReference type="Proteomes" id="UP000094707">
    <property type="component" value="Chromosome I"/>
</dbReference>
<dbReference type="EMBL" id="LT607756">
    <property type="protein sequence ID" value="SCG85845.1"/>
    <property type="molecule type" value="Genomic_DNA"/>
</dbReference>
<evidence type="ECO:0000313" key="2">
    <source>
        <dbReference type="Proteomes" id="UP000094707"/>
    </source>
</evidence>
<dbReference type="KEGG" id="mcub:MCBB_1287"/>
<reference evidence="1 2" key="1">
    <citation type="submission" date="2016-08" db="EMBL/GenBank/DDBJ databases">
        <authorList>
            <person name="Seilhamer J.J."/>
        </authorList>
    </citation>
    <scope>NUCLEOTIDE SEQUENCE [LARGE SCALE GENOMIC DNA]</scope>
    <source>
        <strain evidence="1">Buetzberg</strain>
    </source>
</reference>
<dbReference type="PANTHER" id="PTHR42866:SF1">
    <property type="entry name" value="SPORE COAT POLYSACCHARIDE BIOSYNTHESIS PROTEIN SPSF"/>
    <property type="match status" value="1"/>
</dbReference>
<dbReference type="RefSeq" id="WP_071906964.1">
    <property type="nucleotide sequence ID" value="NZ_LT607756.1"/>
</dbReference>
<dbReference type="GO" id="GO:0005829">
    <property type="term" value="C:cytosol"/>
    <property type="evidence" value="ECO:0007669"/>
    <property type="project" value="TreeGrafter"/>
</dbReference>
<dbReference type="OrthoDB" id="10155at2157"/>
<evidence type="ECO:0000313" key="1">
    <source>
        <dbReference type="EMBL" id="SCG85845.1"/>
    </source>
</evidence>
<keyword evidence="2" id="KW-1185">Reference proteome</keyword>
<evidence type="ECO:0008006" key="3">
    <source>
        <dbReference type="Google" id="ProtNLM"/>
    </source>
</evidence>
<dbReference type="GeneID" id="30412129"/>
<gene>
    <name evidence="1" type="ORF">MCBB_1287</name>
</gene>
<dbReference type="SUPFAM" id="SSF53448">
    <property type="entry name" value="Nucleotide-diphospho-sugar transferases"/>
    <property type="match status" value="1"/>
</dbReference>
<sequence length="281" mass="32360">MKIGAVVQARTSSTRLPRKVLKELPMGSGVTVLEQVIRRLKQSKKLDEIVIATTEDETDNPIVEIARKEDVRYFRGSLDNVLERYYLAAQENHLDVIVRITSDCPCIDPGIIDTLVENHLENGADYTSNSLIRTFPHGLDVEVVNFRVLETAHKDASESFEREHVTPYIYNRPKKFRITKFKAPKELTAPDIRITLDTEEDYCLLCAVFDYLHQDNEFFPASSIINLFKEKPWLKLINKKIIQKRVFDNLDDEIKAALQVLDLQDMDGAKKFLENAYFKSP</sequence>
<dbReference type="PANTHER" id="PTHR42866">
    <property type="entry name" value="3-DEOXY-MANNO-OCTULOSONATE CYTIDYLYLTRANSFERASE"/>
    <property type="match status" value="1"/>
</dbReference>
<dbReference type="PATRIC" id="fig|129848.4.peg.1304"/>
<dbReference type="AlphaFoldDB" id="A0A1D3L2R5"/>
<proteinExistence type="predicted"/>
<dbReference type="InterPro" id="IPR003329">
    <property type="entry name" value="Cytidylyl_trans"/>
</dbReference>
<organism evidence="1 2">
    <name type="scientific">Methanobacterium congolense</name>
    <dbReference type="NCBI Taxonomy" id="118062"/>
    <lineage>
        <taxon>Archaea</taxon>
        <taxon>Methanobacteriati</taxon>
        <taxon>Methanobacteriota</taxon>
        <taxon>Methanomada group</taxon>
        <taxon>Methanobacteria</taxon>
        <taxon>Methanobacteriales</taxon>
        <taxon>Methanobacteriaceae</taxon>
        <taxon>Methanobacterium</taxon>
    </lineage>
</organism>
<dbReference type="STRING" id="118062.MCBB_1287"/>
<accession>A0A1D3L2R5</accession>
<name>A0A1D3L2R5_9EURY</name>
<dbReference type="CDD" id="cd02518">
    <property type="entry name" value="GT2_SpsF"/>
    <property type="match status" value="1"/>
</dbReference>
<dbReference type="InterPro" id="IPR029044">
    <property type="entry name" value="Nucleotide-diphossugar_trans"/>
</dbReference>